<dbReference type="InterPro" id="IPR018490">
    <property type="entry name" value="cNMP-bd_dom_sf"/>
</dbReference>
<dbReference type="PANTHER" id="PTHR14226">
    <property type="entry name" value="NEUROPATHY TARGET ESTERASE/SWISS CHEESE D.MELANOGASTER"/>
    <property type="match status" value="1"/>
</dbReference>
<evidence type="ECO:0000256" key="3">
    <source>
        <dbReference type="ARBA" id="ARBA00022963"/>
    </source>
</evidence>
<dbReference type="GO" id="GO:0004622">
    <property type="term" value="F:phosphatidylcholine lysophospholipase activity"/>
    <property type="evidence" value="ECO:0007669"/>
    <property type="project" value="UniProtKB-ARBA"/>
</dbReference>
<reference evidence="8" key="1">
    <citation type="journal article" date="2019" name="PLoS Negl. Trop. Dis.">
        <title>Revisiting the worldwide diversity of Leptospira species in the environment.</title>
        <authorList>
            <person name="Vincent A.T."/>
            <person name="Schiettekatte O."/>
            <person name="Bourhy P."/>
            <person name="Veyrier F.J."/>
            <person name="Picardeau M."/>
        </authorList>
    </citation>
    <scope>NUCLEOTIDE SEQUENCE [LARGE SCALE GENOMIC DNA]</scope>
    <source>
        <strain evidence="8">201800277</strain>
    </source>
</reference>
<dbReference type="InterPro" id="IPR014710">
    <property type="entry name" value="RmlC-like_jellyroll"/>
</dbReference>
<keyword evidence="3 5" id="KW-0442">Lipid degradation</keyword>
<dbReference type="SUPFAM" id="SSF52151">
    <property type="entry name" value="FabD/lysophospholipase-like"/>
    <property type="match status" value="1"/>
</dbReference>
<dbReference type="SUPFAM" id="SSF51206">
    <property type="entry name" value="cAMP-binding domain-like"/>
    <property type="match status" value="1"/>
</dbReference>
<comment type="similarity">
    <text evidence="1">Belongs to the NTE family.</text>
</comment>
<feature type="short sequence motif" description="DGA/G" evidence="5">
    <location>
        <begin position="460"/>
        <end position="462"/>
    </location>
</feature>
<dbReference type="InterPro" id="IPR050301">
    <property type="entry name" value="NTE"/>
</dbReference>
<dbReference type="InterPro" id="IPR016035">
    <property type="entry name" value="Acyl_Trfase/lysoPLipase"/>
</dbReference>
<proteinExistence type="inferred from homology"/>
<evidence type="ECO:0000259" key="7">
    <source>
        <dbReference type="PROSITE" id="PS51635"/>
    </source>
</evidence>
<dbReference type="PANTHER" id="PTHR14226:SF76">
    <property type="entry name" value="NTE FAMILY PROTEIN RSSA"/>
    <property type="match status" value="1"/>
</dbReference>
<evidence type="ECO:0000256" key="2">
    <source>
        <dbReference type="ARBA" id="ARBA00022801"/>
    </source>
</evidence>
<keyword evidence="9" id="KW-1185">Reference proteome</keyword>
<comment type="caution">
    <text evidence="5">Lacks conserved residue(s) required for the propagation of feature annotation.</text>
</comment>
<dbReference type="InterPro" id="IPR000595">
    <property type="entry name" value="cNMP-bd_dom"/>
</dbReference>
<dbReference type="Gene3D" id="2.60.120.10">
    <property type="entry name" value="Jelly Rolls"/>
    <property type="match status" value="1"/>
</dbReference>
<dbReference type="CDD" id="cd07205">
    <property type="entry name" value="Pat_PNPLA6_PNPLA7_NTE1_like"/>
    <property type="match status" value="1"/>
</dbReference>
<dbReference type="EMBL" id="RQFP01000001">
    <property type="protein sequence ID" value="TGK96277.1"/>
    <property type="molecule type" value="Genomic_DNA"/>
</dbReference>
<dbReference type="SMART" id="SM00100">
    <property type="entry name" value="cNMP"/>
    <property type="match status" value="1"/>
</dbReference>
<dbReference type="OrthoDB" id="9770965at2"/>
<dbReference type="AlphaFoldDB" id="A0A2M9Y429"/>
<feature type="domain" description="Cyclic nucleotide-binding" evidence="6">
    <location>
        <begin position="20"/>
        <end position="118"/>
    </location>
</feature>
<feature type="domain" description="PNPLA" evidence="7">
    <location>
        <begin position="313"/>
        <end position="473"/>
    </location>
</feature>
<dbReference type="GO" id="GO:0016042">
    <property type="term" value="P:lipid catabolic process"/>
    <property type="evidence" value="ECO:0007669"/>
    <property type="project" value="UniProtKB-UniRule"/>
</dbReference>
<comment type="caution">
    <text evidence="8">The sequence shown here is derived from an EMBL/GenBank/DDBJ whole genome shotgun (WGS) entry which is preliminary data.</text>
</comment>
<name>A0A2M9Y429_9LEPT</name>
<dbReference type="Gene3D" id="3.40.1090.10">
    <property type="entry name" value="Cytosolic phospholipase A2 catalytic domain"/>
    <property type="match status" value="2"/>
</dbReference>
<evidence type="ECO:0000256" key="4">
    <source>
        <dbReference type="ARBA" id="ARBA00023098"/>
    </source>
</evidence>
<gene>
    <name evidence="8" type="ORF">EHQ30_06630</name>
</gene>
<dbReference type="CDD" id="cd00038">
    <property type="entry name" value="CAP_ED"/>
    <property type="match status" value="1"/>
</dbReference>
<feature type="short sequence motif" description="GXSXG" evidence="5">
    <location>
        <begin position="344"/>
        <end position="348"/>
    </location>
</feature>
<dbReference type="PROSITE" id="PS51635">
    <property type="entry name" value="PNPLA"/>
    <property type="match status" value="1"/>
</dbReference>
<evidence type="ECO:0000259" key="6">
    <source>
        <dbReference type="PROSITE" id="PS50042"/>
    </source>
</evidence>
<organism evidence="8 9">
    <name type="scientific">Leptospira brenneri</name>
    <dbReference type="NCBI Taxonomy" id="2023182"/>
    <lineage>
        <taxon>Bacteria</taxon>
        <taxon>Pseudomonadati</taxon>
        <taxon>Spirochaetota</taxon>
        <taxon>Spirochaetia</taxon>
        <taxon>Leptospirales</taxon>
        <taxon>Leptospiraceae</taxon>
        <taxon>Leptospira</taxon>
    </lineage>
</organism>
<evidence type="ECO:0000313" key="8">
    <source>
        <dbReference type="EMBL" id="TGK96277.1"/>
    </source>
</evidence>
<dbReference type="Pfam" id="PF00027">
    <property type="entry name" value="cNMP_binding"/>
    <property type="match status" value="1"/>
</dbReference>
<protein>
    <submittedName>
        <fullName evidence="8">Alpha/beta hydrolase</fullName>
    </submittedName>
</protein>
<keyword evidence="2 5" id="KW-0378">Hydrolase</keyword>
<dbReference type="InterPro" id="IPR002641">
    <property type="entry name" value="PNPLA_dom"/>
</dbReference>
<evidence type="ECO:0000256" key="5">
    <source>
        <dbReference type="PROSITE-ProRule" id="PRU01161"/>
    </source>
</evidence>
<evidence type="ECO:0000313" key="9">
    <source>
        <dbReference type="Proteomes" id="UP000297891"/>
    </source>
</evidence>
<feature type="active site" description="Proton acceptor" evidence="5">
    <location>
        <position position="460"/>
    </location>
</feature>
<feature type="active site" description="Nucleophile" evidence="5">
    <location>
        <position position="346"/>
    </location>
</feature>
<sequence length="585" mass="66846">MKRTELERQAIQKFLKSVELFKKLSPAVLLRLANNVQEKLVRSHEALYYKGESSESIYIVRYGEILLENVSGQSHVYVGSGQVLAENSLISSSNHSTSAIAVIDTLVYVLNGKLFLQLASQEKVFAQNIIQMMGSRMRENLDRSSHHHKDNLSGLRRLCVHIPLEPEYHFGEKIKSFIDEYGETTKKLSTAIPISTFKGMDPTQISEYLTNLRNKTPLLHIYFDESTSRMDLHYLVVQSDFLIFWEDEPEKFYKEKEEIINFWKSRLRNFEGRAIRMMESGVRKSYLPQDQSLKTFYQKDTLARYLVAKTRGLALGGGGARALAHVGLLKVLHREGIHFDFVSGASMGAVIAALYARKNSPEEIEEMVKKFFGGLESAFDPTLPIVAFFKGTRMKRMLKKGFGDQRIEELPLPFATSAVDLQTGKEHIFDQGPITEALTCAMSLPGAFPPYRLGEKLLVDGGMINNVPENLIRTKGADVVMGINVSPLQEMVPVKLFEDRNTTEKGFFRYIWDTLKYPPILQIMTRTITLEGREITRLKRPKMDLFVHFHLEEFQLFDFARYQEIIDKGEKEAEANLAEIKQLFS</sequence>
<dbReference type="PROSITE" id="PS50042">
    <property type="entry name" value="CNMP_BINDING_3"/>
    <property type="match status" value="1"/>
</dbReference>
<accession>A0A2M9Y429</accession>
<keyword evidence="4 5" id="KW-0443">Lipid metabolism</keyword>
<dbReference type="Proteomes" id="UP000297891">
    <property type="component" value="Unassembled WGS sequence"/>
</dbReference>
<dbReference type="RefSeq" id="WP_100789469.1">
    <property type="nucleotide sequence ID" value="NZ_NPDQ01000002.1"/>
</dbReference>
<dbReference type="Pfam" id="PF01734">
    <property type="entry name" value="Patatin"/>
    <property type="match status" value="1"/>
</dbReference>
<evidence type="ECO:0000256" key="1">
    <source>
        <dbReference type="ARBA" id="ARBA00006636"/>
    </source>
</evidence>